<sequence>MRLLHRLHPSPWPPPPTHPEVADERNSQTRNPDETSSPSSSFTIVIVVSAFTIVIVVSAFTIVIVVSAFTIVVESPGEESRFGRIGVGGIGRLENVENGMEGFGERYRGGWALGCWPAGLGWVGLGWVGFGFSV</sequence>
<name>A0ACB7G5Z8_MANES</name>
<evidence type="ECO:0000313" key="2">
    <source>
        <dbReference type="Proteomes" id="UP000091857"/>
    </source>
</evidence>
<organism evidence="1 2">
    <name type="scientific">Manihot esculenta</name>
    <name type="common">Cassava</name>
    <name type="synonym">Jatropha manihot</name>
    <dbReference type="NCBI Taxonomy" id="3983"/>
    <lineage>
        <taxon>Eukaryota</taxon>
        <taxon>Viridiplantae</taxon>
        <taxon>Streptophyta</taxon>
        <taxon>Embryophyta</taxon>
        <taxon>Tracheophyta</taxon>
        <taxon>Spermatophyta</taxon>
        <taxon>Magnoliopsida</taxon>
        <taxon>eudicotyledons</taxon>
        <taxon>Gunneridae</taxon>
        <taxon>Pentapetalae</taxon>
        <taxon>rosids</taxon>
        <taxon>fabids</taxon>
        <taxon>Malpighiales</taxon>
        <taxon>Euphorbiaceae</taxon>
        <taxon>Crotonoideae</taxon>
        <taxon>Manihoteae</taxon>
        <taxon>Manihot</taxon>
    </lineage>
</organism>
<proteinExistence type="predicted"/>
<protein>
    <submittedName>
        <fullName evidence="1">Uncharacterized protein</fullName>
    </submittedName>
</protein>
<accession>A0ACB7G5Z8</accession>
<dbReference type="EMBL" id="CM004402">
    <property type="protein sequence ID" value="KAG8635635.1"/>
    <property type="molecule type" value="Genomic_DNA"/>
</dbReference>
<evidence type="ECO:0000313" key="1">
    <source>
        <dbReference type="EMBL" id="KAG8635635.1"/>
    </source>
</evidence>
<dbReference type="Proteomes" id="UP000091857">
    <property type="component" value="Chromosome 16"/>
</dbReference>
<gene>
    <name evidence="1" type="ORF">MANES_16G048770v8</name>
</gene>
<comment type="caution">
    <text evidence="1">The sequence shown here is derived from an EMBL/GenBank/DDBJ whole genome shotgun (WGS) entry which is preliminary data.</text>
</comment>
<reference evidence="2" key="1">
    <citation type="journal article" date="2016" name="Nat. Biotechnol.">
        <title>Sequencing wild and cultivated cassava and related species reveals extensive interspecific hybridization and genetic diversity.</title>
        <authorList>
            <person name="Bredeson J.V."/>
            <person name="Lyons J.B."/>
            <person name="Prochnik S.E."/>
            <person name="Wu G.A."/>
            <person name="Ha C.M."/>
            <person name="Edsinger-Gonzales E."/>
            <person name="Grimwood J."/>
            <person name="Schmutz J."/>
            <person name="Rabbi I.Y."/>
            <person name="Egesi C."/>
            <person name="Nauluvula P."/>
            <person name="Lebot V."/>
            <person name="Ndunguru J."/>
            <person name="Mkamilo G."/>
            <person name="Bart R.S."/>
            <person name="Setter T.L."/>
            <person name="Gleadow R.M."/>
            <person name="Kulakow P."/>
            <person name="Ferguson M.E."/>
            <person name="Rounsley S."/>
            <person name="Rokhsar D.S."/>
        </authorList>
    </citation>
    <scope>NUCLEOTIDE SEQUENCE [LARGE SCALE GENOMIC DNA]</scope>
    <source>
        <strain evidence="2">cv. AM560-2</strain>
    </source>
</reference>
<keyword evidence="2" id="KW-1185">Reference proteome</keyword>